<dbReference type="Proteomes" id="UP001237642">
    <property type="component" value="Unassembled WGS sequence"/>
</dbReference>
<proteinExistence type="predicted"/>
<accession>A0AAD8MAW7</accession>
<name>A0AAD8MAW7_9APIA</name>
<gene>
    <name evidence="1" type="ORF">POM88_041595</name>
</gene>
<comment type="caution">
    <text evidence="1">The sequence shown here is derived from an EMBL/GenBank/DDBJ whole genome shotgun (WGS) entry which is preliminary data.</text>
</comment>
<sequence length="143" mass="16416">MNANIGSNPSYIWRSVLTSQSLIQQGIGCRVGNGESIHVLTDPWLPLYQDPYVRSGSQSLQGQKVSALMDHHQQWDVDLINDIFDQRDADIILNIPVHNGVEDSWYWRQDQLGNYTVKSVYHILQENKHGQNLTPNSGFWRKL</sequence>
<reference evidence="1" key="1">
    <citation type="submission" date="2023-02" db="EMBL/GenBank/DDBJ databases">
        <title>Genome of toxic invasive species Heracleum sosnowskyi carries increased number of genes despite the absence of recent whole-genome duplications.</title>
        <authorList>
            <person name="Schelkunov M."/>
            <person name="Shtratnikova V."/>
            <person name="Makarenko M."/>
            <person name="Klepikova A."/>
            <person name="Omelchenko D."/>
            <person name="Novikova G."/>
            <person name="Obukhova E."/>
            <person name="Bogdanov V."/>
            <person name="Penin A."/>
            <person name="Logacheva M."/>
        </authorList>
    </citation>
    <scope>NUCLEOTIDE SEQUENCE</scope>
    <source>
        <strain evidence="1">Hsosn_3</strain>
        <tissue evidence="1">Leaf</tissue>
    </source>
</reference>
<protein>
    <submittedName>
        <fullName evidence="1">Uncharacterized protein</fullName>
    </submittedName>
</protein>
<evidence type="ECO:0000313" key="2">
    <source>
        <dbReference type="Proteomes" id="UP001237642"/>
    </source>
</evidence>
<keyword evidence="2" id="KW-1185">Reference proteome</keyword>
<evidence type="ECO:0000313" key="1">
    <source>
        <dbReference type="EMBL" id="KAK1366034.1"/>
    </source>
</evidence>
<dbReference type="AlphaFoldDB" id="A0AAD8MAW7"/>
<dbReference type="EMBL" id="JAUIZM010000009">
    <property type="protein sequence ID" value="KAK1366034.1"/>
    <property type="molecule type" value="Genomic_DNA"/>
</dbReference>
<reference evidence="1" key="2">
    <citation type="submission" date="2023-05" db="EMBL/GenBank/DDBJ databases">
        <authorList>
            <person name="Schelkunov M.I."/>
        </authorList>
    </citation>
    <scope>NUCLEOTIDE SEQUENCE</scope>
    <source>
        <strain evidence="1">Hsosn_3</strain>
        <tissue evidence="1">Leaf</tissue>
    </source>
</reference>
<organism evidence="1 2">
    <name type="scientific">Heracleum sosnowskyi</name>
    <dbReference type="NCBI Taxonomy" id="360622"/>
    <lineage>
        <taxon>Eukaryota</taxon>
        <taxon>Viridiplantae</taxon>
        <taxon>Streptophyta</taxon>
        <taxon>Embryophyta</taxon>
        <taxon>Tracheophyta</taxon>
        <taxon>Spermatophyta</taxon>
        <taxon>Magnoliopsida</taxon>
        <taxon>eudicotyledons</taxon>
        <taxon>Gunneridae</taxon>
        <taxon>Pentapetalae</taxon>
        <taxon>asterids</taxon>
        <taxon>campanulids</taxon>
        <taxon>Apiales</taxon>
        <taxon>Apiaceae</taxon>
        <taxon>Apioideae</taxon>
        <taxon>apioid superclade</taxon>
        <taxon>Tordylieae</taxon>
        <taxon>Tordyliinae</taxon>
        <taxon>Heracleum</taxon>
    </lineage>
</organism>